<dbReference type="InterPro" id="IPR051178">
    <property type="entry name" value="TfdA_dioxygenase"/>
</dbReference>
<evidence type="ECO:0000256" key="1">
    <source>
        <dbReference type="ARBA" id="ARBA00005896"/>
    </source>
</evidence>
<dbReference type="VEuPathDB" id="FungiDB:Z519_09798"/>
<organism evidence="7 8">
    <name type="scientific">Cladophialophora bantiana (strain ATCC 10958 / CBS 173.52 / CDC B-1940 / NIH 8579)</name>
    <name type="common">Xylohypha bantiana</name>
    <dbReference type="NCBI Taxonomy" id="1442370"/>
    <lineage>
        <taxon>Eukaryota</taxon>
        <taxon>Fungi</taxon>
        <taxon>Dikarya</taxon>
        <taxon>Ascomycota</taxon>
        <taxon>Pezizomycotina</taxon>
        <taxon>Eurotiomycetes</taxon>
        <taxon>Chaetothyriomycetidae</taxon>
        <taxon>Chaetothyriales</taxon>
        <taxon>Herpotrichiellaceae</taxon>
        <taxon>Cladophialophora</taxon>
    </lineage>
</organism>
<dbReference type="GeneID" id="27702726"/>
<proteinExistence type="inferred from homology"/>
<evidence type="ECO:0000256" key="5">
    <source>
        <dbReference type="ARBA" id="ARBA00023004"/>
    </source>
</evidence>
<dbReference type="PANTHER" id="PTHR43779">
    <property type="entry name" value="DIOXYGENASE RV0097-RELATED"/>
    <property type="match status" value="1"/>
</dbReference>
<evidence type="ECO:0000256" key="3">
    <source>
        <dbReference type="ARBA" id="ARBA00022964"/>
    </source>
</evidence>
<dbReference type="AlphaFoldDB" id="A0A0D2FSV7"/>
<evidence type="ECO:0000313" key="8">
    <source>
        <dbReference type="Proteomes" id="UP000053789"/>
    </source>
</evidence>
<keyword evidence="8" id="KW-1185">Reference proteome</keyword>
<comment type="similarity">
    <text evidence="1">Belongs to the TfdA dioxygenase family.</text>
</comment>
<dbReference type="InterPro" id="IPR042098">
    <property type="entry name" value="TauD-like_sf"/>
</dbReference>
<evidence type="ECO:0000313" key="7">
    <source>
        <dbReference type="EMBL" id="KIW89642.1"/>
    </source>
</evidence>
<protein>
    <recommendedName>
        <fullName evidence="6">TauD/TfdA-like domain-containing protein</fullName>
    </recommendedName>
</protein>
<keyword evidence="3" id="KW-0223">Dioxygenase</keyword>
<dbReference type="PANTHER" id="PTHR43779:SF3">
    <property type="entry name" value="(3R)-3-[(CARBOXYMETHYL)AMINO]FATTY ACID OXYGENASE_DECARBOXYLASE"/>
    <property type="match status" value="1"/>
</dbReference>
<dbReference type="Pfam" id="PF02668">
    <property type="entry name" value="TauD"/>
    <property type="match status" value="1"/>
</dbReference>
<dbReference type="OrthoDB" id="5818554at2759"/>
<keyword evidence="5" id="KW-0408">Iron</keyword>
<keyword evidence="4" id="KW-0560">Oxidoreductase</keyword>
<dbReference type="SUPFAM" id="SSF51197">
    <property type="entry name" value="Clavaminate synthase-like"/>
    <property type="match status" value="1"/>
</dbReference>
<sequence>MAADSSTLLITPLHETFLAQVEGIDWTAPISDAIIAEMQKAIDKYGVLVFRKANIDNETQVALTKEVRRARFHALRLHQGRFPHTPQIFDLSNLDEQGNIILWTNRFLSMSMKGNQLWHADM</sequence>
<reference evidence="7" key="1">
    <citation type="submission" date="2015-01" db="EMBL/GenBank/DDBJ databases">
        <title>The Genome Sequence of Cladophialophora bantiana CBS 173.52.</title>
        <authorList>
            <consortium name="The Broad Institute Genomics Platform"/>
            <person name="Cuomo C."/>
            <person name="de Hoog S."/>
            <person name="Gorbushina A."/>
            <person name="Stielow B."/>
            <person name="Teixiera M."/>
            <person name="Abouelleil A."/>
            <person name="Chapman S.B."/>
            <person name="Priest M."/>
            <person name="Young S.K."/>
            <person name="Wortman J."/>
            <person name="Nusbaum C."/>
            <person name="Birren B."/>
        </authorList>
    </citation>
    <scope>NUCLEOTIDE SEQUENCE [LARGE SCALE GENOMIC DNA]</scope>
    <source>
        <strain evidence="7">CBS 173.52</strain>
    </source>
</reference>
<dbReference type="InterPro" id="IPR003819">
    <property type="entry name" value="TauD/TfdA-like"/>
</dbReference>
<dbReference type="EMBL" id="KN846995">
    <property type="protein sequence ID" value="KIW89642.1"/>
    <property type="molecule type" value="Genomic_DNA"/>
</dbReference>
<gene>
    <name evidence="7" type="ORF">Z519_09798</name>
</gene>
<dbReference type="Proteomes" id="UP000053789">
    <property type="component" value="Unassembled WGS sequence"/>
</dbReference>
<evidence type="ECO:0000256" key="2">
    <source>
        <dbReference type="ARBA" id="ARBA00022723"/>
    </source>
</evidence>
<name>A0A0D2FSV7_CLAB1</name>
<feature type="domain" description="TauD/TfdA-like" evidence="6">
    <location>
        <begin position="10"/>
        <end position="122"/>
    </location>
</feature>
<evidence type="ECO:0000259" key="6">
    <source>
        <dbReference type="Pfam" id="PF02668"/>
    </source>
</evidence>
<evidence type="ECO:0000256" key="4">
    <source>
        <dbReference type="ARBA" id="ARBA00023002"/>
    </source>
</evidence>
<dbReference type="HOGENOM" id="CLU_2026462_0_0_1"/>
<dbReference type="GO" id="GO:0051213">
    <property type="term" value="F:dioxygenase activity"/>
    <property type="evidence" value="ECO:0007669"/>
    <property type="project" value="UniProtKB-KW"/>
</dbReference>
<dbReference type="GO" id="GO:0046872">
    <property type="term" value="F:metal ion binding"/>
    <property type="evidence" value="ECO:0007669"/>
    <property type="project" value="UniProtKB-KW"/>
</dbReference>
<dbReference type="Gene3D" id="3.60.130.10">
    <property type="entry name" value="Clavaminate synthase-like"/>
    <property type="match status" value="1"/>
</dbReference>
<accession>A0A0D2FSV7</accession>
<keyword evidence="2" id="KW-0479">Metal-binding</keyword>
<dbReference type="RefSeq" id="XP_016616311.1">
    <property type="nucleotide sequence ID" value="XM_016767519.1"/>
</dbReference>